<dbReference type="InterPro" id="IPR017850">
    <property type="entry name" value="Alkaline_phosphatase_core_sf"/>
</dbReference>
<protein>
    <submittedName>
        <fullName evidence="1">Alkaline phosphatase family protein</fullName>
    </submittedName>
</protein>
<dbReference type="PANTHER" id="PTHR10151:SF120">
    <property type="entry name" value="BIS(5'-ADENOSYL)-TRIPHOSPHATASE"/>
    <property type="match status" value="1"/>
</dbReference>
<accession>A0ABU6KE20</accession>
<proteinExistence type="predicted"/>
<dbReference type="Proteomes" id="UP001335737">
    <property type="component" value="Unassembled WGS sequence"/>
</dbReference>
<organism evidence="1 2">
    <name type="scientific">Virgibacillus tibetensis</name>
    <dbReference type="NCBI Taxonomy" id="3042313"/>
    <lineage>
        <taxon>Bacteria</taxon>
        <taxon>Bacillati</taxon>
        <taxon>Bacillota</taxon>
        <taxon>Bacilli</taxon>
        <taxon>Bacillales</taxon>
        <taxon>Bacillaceae</taxon>
        <taxon>Virgibacillus</taxon>
    </lineage>
</organism>
<dbReference type="PANTHER" id="PTHR10151">
    <property type="entry name" value="ECTONUCLEOTIDE PYROPHOSPHATASE/PHOSPHODIESTERASE"/>
    <property type="match status" value="1"/>
</dbReference>
<evidence type="ECO:0000313" key="2">
    <source>
        <dbReference type="Proteomes" id="UP001335737"/>
    </source>
</evidence>
<comment type="caution">
    <text evidence="1">The sequence shown here is derived from an EMBL/GenBank/DDBJ whole genome shotgun (WGS) entry which is preliminary data.</text>
</comment>
<dbReference type="InterPro" id="IPR002591">
    <property type="entry name" value="Phosphodiest/P_Trfase"/>
</dbReference>
<sequence length="523" mass="58581">MIKKIVITLLSIALLLFAINWYGFSTPTKDINSVSISPSKKPVVFLIIDSLMDEPMQKAMEEGRAPALTFLSEQGQYVDRVVSSYPTMSVTIDSTLLTGVYADKHQLPGLVWFNKEENRLISYGSGKMEIFHGGVKQVLKDSMSNLNQEHLSKNTATIYEDLDDRQIQSASINGLVYRGNQKHNLHVPRIASAFNLLPKDFTVKGPTLFSMGSLSQYSPDNNKHNRVWQDLGMNDAFTAEEITYLIQNESLPSFTLGYFPDLDHPVHENGPAEINGIEQIDQHLQTILDAFPTWEDALENMTLIVYGDSGQAIIGEDRNEAIIDLPALFEMYQLAELGELVKTKDQLALAVNERMAYIHLLDDNLTYMDLVSDLMDDPRIGFIAWKDEEKNYVTAEGSNQLFTFQPDGNFTDPYNQTWGMHGDLSILDLSTNDKNEMDYGEYPDALARLHGALHSHKGRFLIVDAKPGYEFIAEHSPTHVGGGGHGSLHAKDSLTPLLITGTDTQPAHKRAVDFKAWLLELIE</sequence>
<dbReference type="EMBL" id="JARZFX010000003">
    <property type="protein sequence ID" value="MEC5423568.1"/>
    <property type="molecule type" value="Genomic_DNA"/>
</dbReference>
<reference evidence="1 2" key="1">
    <citation type="journal article" date="2024" name="Int. J. Syst. Evol. Microbiol.">
        <title>Virgibacillus tibetensis sp. nov., isolated from salt lake on the Tibetan Plateau of China.</title>
        <authorList>
            <person name="Phurbu D."/>
            <person name="Liu Z.-X."/>
            <person name="Wang R."/>
            <person name="Zheng Y.-Y."/>
            <person name="Liu H.-C."/>
            <person name="Zhou Y.-G."/>
            <person name="Yu Y.-J."/>
            <person name="Li A.-H."/>
        </authorList>
    </citation>
    <scope>NUCLEOTIDE SEQUENCE [LARGE SCALE GENOMIC DNA]</scope>
    <source>
        <strain evidence="1 2">C22-A2</strain>
    </source>
</reference>
<name>A0ABU6KE20_9BACI</name>
<dbReference type="RefSeq" id="WP_327607137.1">
    <property type="nucleotide sequence ID" value="NZ_JARZFX010000003.1"/>
</dbReference>
<evidence type="ECO:0000313" key="1">
    <source>
        <dbReference type="EMBL" id="MEC5423568.1"/>
    </source>
</evidence>
<dbReference type="Gene3D" id="3.40.720.10">
    <property type="entry name" value="Alkaline Phosphatase, subunit A"/>
    <property type="match status" value="1"/>
</dbReference>
<dbReference type="Pfam" id="PF01663">
    <property type="entry name" value="Phosphodiest"/>
    <property type="match status" value="1"/>
</dbReference>
<gene>
    <name evidence="1" type="ORF">QGM71_08695</name>
</gene>
<keyword evidence="2" id="KW-1185">Reference proteome</keyword>
<dbReference type="SUPFAM" id="SSF53649">
    <property type="entry name" value="Alkaline phosphatase-like"/>
    <property type="match status" value="1"/>
</dbReference>